<proteinExistence type="predicted"/>
<protein>
    <recommendedName>
        <fullName evidence="8">Orotate phosphoribosyltransferase</fullName>
    </recommendedName>
</protein>
<evidence type="ECO:0000256" key="4">
    <source>
        <dbReference type="ARBA" id="ARBA00023136"/>
    </source>
</evidence>
<dbReference type="EMBL" id="LDJM01000021">
    <property type="protein sequence ID" value="KRG76781.1"/>
    <property type="molecule type" value="Genomic_DNA"/>
</dbReference>
<dbReference type="OrthoDB" id="9808930at2"/>
<reference evidence="6 7" key="1">
    <citation type="submission" date="2015-05" db="EMBL/GenBank/DDBJ databases">
        <title>Genome sequencing and analysis of members of genus Stenotrophomonas.</title>
        <authorList>
            <person name="Patil P.P."/>
            <person name="Midha S."/>
            <person name="Patil P.B."/>
        </authorList>
    </citation>
    <scope>NUCLEOTIDE SEQUENCE [LARGE SCALE GENOMIC DNA]</scope>
    <source>
        <strain evidence="6 7">DSM 24757</strain>
    </source>
</reference>
<sequence length="131" mass="14198">MTSYENQTPPPPTNSGDDNSLALLVHLSGIILGFIVPLIVWLVNKDNPNKAFLNDQSKEALNFHINVIVASIVLSIIGGILTAVTFGLGAFVFIPLMVVFGIAVAVFLIIAGLAAQKGEYYRYPFIIRLIK</sequence>
<evidence type="ECO:0000313" key="6">
    <source>
        <dbReference type="EMBL" id="KRG76781.1"/>
    </source>
</evidence>
<dbReference type="InterPro" id="IPR019109">
    <property type="entry name" value="MamF_MmsF"/>
</dbReference>
<keyword evidence="2 5" id="KW-0812">Transmembrane</keyword>
<keyword evidence="3 5" id="KW-1133">Transmembrane helix</keyword>
<dbReference type="Proteomes" id="UP000050956">
    <property type="component" value="Unassembled WGS sequence"/>
</dbReference>
<comment type="caution">
    <text evidence="6">The sequence shown here is derived from an EMBL/GenBank/DDBJ whole genome shotgun (WGS) entry which is preliminary data.</text>
</comment>
<comment type="subcellular location">
    <subcellularLocation>
        <location evidence="1">Membrane</location>
        <topology evidence="1">Multi-pass membrane protein</topology>
    </subcellularLocation>
</comment>
<keyword evidence="7" id="KW-1185">Reference proteome</keyword>
<evidence type="ECO:0000256" key="5">
    <source>
        <dbReference type="SAM" id="Phobius"/>
    </source>
</evidence>
<gene>
    <name evidence="6" type="ORF">ABB30_08665</name>
</gene>
<keyword evidence="4 5" id="KW-0472">Membrane</keyword>
<dbReference type="AlphaFoldDB" id="A0A0R0D3T5"/>
<accession>A0A0R0D3T5</accession>
<evidence type="ECO:0000256" key="1">
    <source>
        <dbReference type="ARBA" id="ARBA00004141"/>
    </source>
</evidence>
<feature type="transmembrane region" description="Helical" evidence="5">
    <location>
        <begin position="63"/>
        <end position="84"/>
    </location>
</feature>
<evidence type="ECO:0008006" key="8">
    <source>
        <dbReference type="Google" id="ProtNLM"/>
    </source>
</evidence>
<feature type="transmembrane region" description="Helical" evidence="5">
    <location>
        <begin position="20"/>
        <end position="43"/>
    </location>
</feature>
<evidence type="ECO:0000256" key="3">
    <source>
        <dbReference type="ARBA" id="ARBA00022989"/>
    </source>
</evidence>
<dbReference type="PATRIC" id="fig|336566.3.peg.1144"/>
<name>A0A0R0D3T5_9GAMM</name>
<organism evidence="6 7">
    <name type="scientific">Stenotrophomonas ginsengisoli</name>
    <dbReference type="NCBI Taxonomy" id="336566"/>
    <lineage>
        <taxon>Bacteria</taxon>
        <taxon>Pseudomonadati</taxon>
        <taxon>Pseudomonadota</taxon>
        <taxon>Gammaproteobacteria</taxon>
        <taxon>Lysobacterales</taxon>
        <taxon>Lysobacteraceae</taxon>
        <taxon>Stenotrophomonas</taxon>
    </lineage>
</organism>
<dbReference type="STRING" id="336566.ABB30_08665"/>
<evidence type="ECO:0000313" key="7">
    <source>
        <dbReference type="Proteomes" id="UP000050956"/>
    </source>
</evidence>
<dbReference type="RefSeq" id="WP_057637901.1">
    <property type="nucleotide sequence ID" value="NZ_LDJM01000021.1"/>
</dbReference>
<evidence type="ECO:0000256" key="2">
    <source>
        <dbReference type="ARBA" id="ARBA00022692"/>
    </source>
</evidence>
<feature type="transmembrane region" description="Helical" evidence="5">
    <location>
        <begin position="90"/>
        <end position="115"/>
    </location>
</feature>
<dbReference type="Pfam" id="PF09685">
    <property type="entry name" value="MamF_MmsF"/>
    <property type="match status" value="1"/>
</dbReference>